<evidence type="ECO:0000256" key="7">
    <source>
        <dbReference type="ARBA" id="ARBA00022848"/>
    </source>
</evidence>
<keyword evidence="7" id="KW-0492">Microsome</keyword>
<accession>A0A4S4N9S2</accession>
<keyword evidence="5 10" id="KW-0285">Flavoprotein</keyword>
<protein>
    <recommendedName>
        <fullName evidence="4 10">Squalene monooxygenase</fullName>
        <ecNumber evidence="4 10">1.14.14.17</ecNumber>
    </recommendedName>
</protein>
<dbReference type="Pfam" id="PF08491">
    <property type="entry name" value="SE"/>
    <property type="match status" value="1"/>
</dbReference>
<evidence type="ECO:0000256" key="4">
    <source>
        <dbReference type="ARBA" id="ARBA00012312"/>
    </source>
</evidence>
<dbReference type="InterPro" id="IPR013698">
    <property type="entry name" value="Squalene_epoxidase"/>
</dbReference>
<reference evidence="12 13" key="1">
    <citation type="submission" date="2019-02" db="EMBL/GenBank/DDBJ databases">
        <title>Genome sequencing of the rare red list fungi Antrodiella citrinella (Flaviporus citrinellus).</title>
        <authorList>
            <person name="Buettner E."/>
            <person name="Kellner H."/>
        </authorList>
    </citation>
    <scope>NUCLEOTIDE SEQUENCE [LARGE SCALE GENOMIC DNA]</scope>
    <source>
        <strain evidence="12 13">DSM 108506</strain>
    </source>
</reference>
<evidence type="ECO:0000256" key="1">
    <source>
        <dbReference type="ARBA" id="ARBA00001974"/>
    </source>
</evidence>
<dbReference type="UniPathway" id="UPA00767">
    <property type="reaction ID" value="UER00752"/>
</dbReference>
<evidence type="ECO:0000256" key="6">
    <source>
        <dbReference type="ARBA" id="ARBA00022827"/>
    </source>
</evidence>
<evidence type="ECO:0000256" key="10">
    <source>
        <dbReference type="RuleBase" id="RU367121"/>
    </source>
</evidence>
<dbReference type="InterPro" id="IPR036188">
    <property type="entry name" value="FAD/NAD-bd_sf"/>
</dbReference>
<comment type="caution">
    <text evidence="12">The sequence shown here is derived from an EMBL/GenBank/DDBJ whole genome shotgun (WGS) entry which is preliminary data.</text>
</comment>
<keyword evidence="13" id="KW-1185">Reference proteome</keyword>
<keyword evidence="10" id="KW-0256">Endoplasmic reticulum</keyword>
<comment type="subcellular location">
    <subcellularLocation>
        <location evidence="10">Endoplasmic reticulum membrane</location>
        <topology evidence="10">Multi-pass membrane protein</topology>
    </subcellularLocation>
    <subcellularLocation>
        <location evidence="2">Microsome membrane</location>
        <topology evidence="2">Multi-pass membrane protein</topology>
    </subcellularLocation>
</comment>
<dbReference type="EMBL" id="SGPM01000016">
    <property type="protein sequence ID" value="THH32710.1"/>
    <property type="molecule type" value="Genomic_DNA"/>
</dbReference>
<dbReference type="PANTHER" id="PTHR10835:SF0">
    <property type="entry name" value="SQUALENE MONOOXYGENASE"/>
    <property type="match status" value="1"/>
</dbReference>
<evidence type="ECO:0000259" key="11">
    <source>
        <dbReference type="Pfam" id="PF08491"/>
    </source>
</evidence>
<dbReference type="OrthoDB" id="1678617at2759"/>
<comment type="function">
    <text evidence="10">Catalyzes the stereospecific oxidation of squalene to (S)-2,3-epoxysqualene, and is considered to be a rate-limiting enzyme in steroid biosynthesis.</text>
</comment>
<evidence type="ECO:0000256" key="9">
    <source>
        <dbReference type="ARBA" id="ARBA00023136"/>
    </source>
</evidence>
<dbReference type="Gene3D" id="3.50.50.60">
    <property type="entry name" value="FAD/NAD(P)-binding domain"/>
    <property type="match status" value="1"/>
</dbReference>
<proteinExistence type="inferred from homology"/>
<dbReference type="EC" id="1.14.14.17" evidence="4 10"/>
<sequence length="477" mass="52998">MWSTSYDIIIVGAGVAGSALAHALSTVSDQRSQPLRVCLLERSLVEPDRIVGELLQPGGMAALETLGLESCTDGIDAVPVHGYAVMLNGTPVHIPYPKGREGRSFHHGRFIQALRAKAKVAPGVEVIEASVSELIECPVTGRILGVRATRKAEDAVEKEAFFADLTVVADGCFSNFRSTVMGTTGVKPVLRSYFAGAILEDVELPIKHHGTVCLVKGHGPVLMYQISEHDTRILLDLKPPLPADIKDVVLNEILPQLPSSVHLALHKVLEKDRLRRMPNSFLPPAEQGGTHTKEGVILLGDAWNMRHPLTGGGMTVAFHDVVLLRDLLAKVQDFSDWKTMSRVLHKWHWRRKPLASTINILSIALYDLFDEFLNILRVGCFKYFELGGECVNGPVSLLSGIAEDPFLLFRHFFAVAFYSIWILFTHPRPHPIEGSDKTVLIRPSLAEYPSMAVRSFYCFWTACIVFLPLMWSEIRWW</sequence>
<feature type="domain" description="Squalene epoxidase" evidence="11">
    <location>
        <begin position="162"/>
        <end position="425"/>
    </location>
</feature>
<dbReference type="GO" id="GO:0004506">
    <property type="term" value="F:squalene monooxygenase activity"/>
    <property type="evidence" value="ECO:0007669"/>
    <property type="project" value="UniProtKB-UniRule"/>
</dbReference>
<dbReference type="GO" id="GO:0005789">
    <property type="term" value="C:endoplasmic reticulum membrane"/>
    <property type="evidence" value="ECO:0007669"/>
    <property type="project" value="UniProtKB-SubCell"/>
</dbReference>
<comment type="similarity">
    <text evidence="3 10">Belongs to the squalene monooxygenase family.</text>
</comment>
<gene>
    <name evidence="12" type="ORF">EUX98_g1437</name>
</gene>
<comment type="cofactor">
    <cofactor evidence="1 10">
        <name>FAD</name>
        <dbReference type="ChEBI" id="CHEBI:57692"/>
    </cofactor>
</comment>
<dbReference type="PRINTS" id="PR00420">
    <property type="entry name" value="RNGMNOXGNASE"/>
</dbReference>
<evidence type="ECO:0000256" key="8">
    <source>
        <dbReference type="ARBA" id="ARBA00023002"/>
    </source>
</evidence>
<keyword evidence="6 10" id="KW-0274">FAD</keyword>
<dbReference type="Proteomes" id="UP000308730">
    <property type="component" value="Unassembled WGS sequence"/>
</dbReference>
<keyword evidence="8 10" id="KW-0560">Oxidoreductase</keyword>
<evidence type="ECO:0000313" key="12">
    <source>
        <dbReference type="EMBL" id="THH32710.1"/>
    </source>
</evidence>
<organism evidence="12 13">
    <name type="scientific">Antrodiella citrinella</name>
    <dbReference type="NCBI Taxonomy" id="2447956"/>
    <lineage>
        <taxon>Eukaryota</taxon>
        <taxon>Fungi</taxon>
        <taxon>Dikarya</taxon>
        <taxon>Basidiomycota</taxon>
        <taxon>Agaricomycotina</taxon>
        <taxon>Agaricomycetes</taxon>
        <taxon>Polyporales</taxon>
        <taxon>Steccherinaceae</taxon>
        <taxon>Antrodiella</taxon>
    </lineage>
</organism>
<comment type="catalytic activity">
    <reaction evidence="10">
        <text>squalene + reduced [NADPH--hemoprotein reductase] + O2 = (S)-2,3-epoxysqualene + oxidized [NADPH--hemoprotein reductase] + H2O + H(+)</text>
        <dbReference type="Rhea" id="RHEA:25282"/>
        <dbReference type="Rhea" id="RHEA-COMP:11964"/>
        <dbReference type="Rhea" id="RHEA-COMP:11965"/>
        <dbReference type="ChEBI" id="CHEBI:15377"/>
        <dbReference type="ChEBI" id="CHEBI:15378"/>
        <dbReference type="ChEBI" id="CHEBI:15379"/>
        <dbReference type="ChEBI" id="CHEBI:15440"/>
        <dbReference type="ChEBI" id="CHEBI:15441"/>
        <dbReference type="ChEBI" id="CHEBI:57618"/>
        <dbReference type="ChEBI" id="CHEBI:58210"/>
        <dbReference type="EC" id="1.14.14.17"/>
    </reaction>
</comment>
<dbReference type="SUPFAM" id="SSF51905">
    <property type="entry name" value="FAD/NAD(P)-binding domain"/>
    <property type="match status" value="1"/>
</dbReference>
<dbReference type="InterPro" id="IPR040125">
    <property type="entry name" value="Squalene_monox"/>
</dbReference>
<evidence type="ECO:0000256" key="5">
    <source>
        <dbReference type="ARBA" id="ARBA00022630"/>
    </source>
</evidence>
<evidence type="ECO:0000256" key="2">
    <source>
        <dbReference type="ARBA" id="ARBA00004154"/>
    </source>
</evidence>
<dbReference type="GO" id="GO:0006696">
    <property type="term" value="P:ergosterol biosynthetic process"/>
    <property type="evidence" value="ECO:0007669"/>
    <property type="project" value="TreeGrafter"/>
</dbReference>
<keyword evidence="9" id="KW-0472">Membrane</keyword>
<dbReference type="AlphaFoldDB" id="A0A4S4N9S2"/>
<evidence type="ECO:0000256" key="3">
    <source>
        <dbReference type="ARBA" id="ARBA00008802"/>
    </source>
</evidence>
<name>A0A4S4N9S2_9APHY</name>
<dbReference type="PANTHER" id="PTHR10835">
    <property type="entry name" value="SQUALENE MONOOXYGENASE"/>
    <property type="match status" value="1"/>
</dbReference>
<dbReference type="GO" id="GO:0050660">
    <property type="term" value="F:flavin adenine dinucleotide binding"/>
    <property type="evidence" value="ECO:0007669"/>
    <property type="project" value="UniProtKB-UniRule"/>
</dbReference>
<evidence type="ECO:0000313" key="13">
    <source>
        <dbReference type="Proteomes" id="UP000308730"/>
    </source>
</evidence>